<dbReference type="SUPFAM" id="SSF55961">
    <property type="entry name" value="Bet v1-like"/>
    <property type="match status" value="1"/>
</dbReference>
<comment type="caution">
    <text evidence="1">The sequence shown here is derived from an EMBL/GenBank/DDBJ whole genome shotgun (WGS) entry which is preliminary data.</text>
</comment>
<gene>
    <name evidence="1" type="ORF">DCC81_23300</name>
</gene>
<sequence length="163" mass="18448">MIQPAIYRFETNWQLQASLPAVWDVIYATEQWPTWWKGILSVTNLCPADADGLHAVNAYALRSRMPYVLRFNLELLAEIPYTLLRCACTGDLEGEGIFHITAADGIVNVKYNWNVCTKKRWMNVLAPLARPFFHANHREVMRWGAEGLAAKLGVALVGFSSRP</sequence>
<dbReference type="Proteomes" id="UP000244450">
    <property type="component" value="Unassembled WGS sequence"/>
</dbReference>
<protein>
    <submittedName>
        <fullName evidence="1">Polyketide cyclase</fullName>
    </submittedName>
</protein>
<evidence type="ECO:0000313" key="2">
    <source>
        <dbReference type="Proteomes" id="UP000244450"/>
    </source>
</evidence>
<keyword evidence="2" id="KW-1185">Reference proteome</keyword>
<proteinExistence type="predicted"/>
<dbReference type="RefSeq" id="WP_108689059.1">
    <property type="nucleotide sequence ID" value="NZ_QCYK01000003.1"/>
</dbReference>
<evidence type="ECO:0000313" key="1">
    <source>
        <dbReference type="EMBL" id="PUZ23315.1"/>
    </source>
</evidence>
<accession>A0A2T7BE12</accession>
<dbReference type="EMBL" id="QCYK01000003">
    <property type="protein sequence ID" value="PUZ23315.1"/>
    <property type="molecule type" value="Genomic_DNA"/>
</dbReference>
<dbReference type="OrthoDB" id="5402478at2"/>
<name>A0A2T7BE12_9BACT</name>
<dbReference type="AlphaFoldDB" id="A0A2T7BE12"/>
<organism evidence="1 2">
    <name type="scientific">Chitinophaga parva</name>
    <dbReference type="NCBI Taxonomy" id="2169414"/>
    <lineage>
        <taxon>Bacteria</taxon>
        <taxon>Pseudomonadati</taxon>
        <taxon>Bacteroidota</taxon>
        <taxon>Chitinophagia</taxon>
        <taxon>Chitinophagales</taxon>
        <taxon>Chitinophagaceae</taxon>
        <taxon>Chitinophaga</taxon>
    </lineage>
</organism>
<reference evidence="1 2" key="1">
    <citation type="submission" date="2018-04" db="EMBL/GenBank/DDBJ databases">
        <title>Chitinophaga fuyangensis sp. nov., isolated from soil in a chemical factory.</title>
        <authorList>
            <person name="Chen K."/>
        </authorList>
    </citation>
    <scope>NUCLEOTIDE SEQUENCE [LARGE SCALE GENOMIC DNA]</scope>
    <source>
        <strain evidence="1 2">LY-1</strain>
    </source>
</reference>